<reference evidence="1 2" key="1">
    <citation type="submission" date="2018-05" db="EMBL/GenBank/DDBJ databases">
        <title>Genomic Encyclopedia of Type Strains, Phase IV (KMG-IV): sequencing the most valuable type-strain genomes for metagenomic binning, comparative biology and taxonomic classification.</title>
        <authorList>
            <person name="Goeker M."/>
        </authorList>
    </citation>
    <scope>NUCLEOTIDE SEQUENCE [LARGE SCALE GENOMIC DNA]</scope>
    <source>
        <strain evidence="1 2">DSM 28556</strain>
    </source>
</reference>
<keyword evidence="2" id="KW-1185">Reference proteome</keyword>
<sequence length="98" mass="11146">MDVIIDSKKLAEAKQIASNIETSIKRTEMYCGTLVSTVASSSWKGKSRDAFLSYIEIIEGYHKDLTSAVQLQTQALNNLERYINEFSKDNRVSRIRNL</sequence>
<evidence type="ECO:0000313" key="2">
    <source>
        <dbReference type="Proteomes" id="UP000247978"/>
    </source>
</evidence>
<name>A0A2V3W130_9BACI</name>
<dbReference type="Proteomes" id="UP000247978">
    <property type="component" value="Unassembled WGS sequence"/>
</dbReference>
<accession>A0A2V3W130</accession>
<dbReference type="AlphaFoldDB" id="A0A2V3W130"/>
<dbReference type="EMBL" id="QJJQ01000004">
    <property type="protein sequence ID" value="PXW88023.1"/>
    <property type="molecule type" value="Genomic_DNA"/>
</dbReference>
<dbReference type="RefSeq" id="WP_244916456.1">
    <property type="nucleotide sequence ID" value="NZ_JBHUHB010000001.1"/>
</dbReference>
<comment type="caution">
    <text evidence="1">The sequence shown here is derived from an EMBL/GenBank/DDBJ whole genome shotgun (WGS) entry which is preliminary data.</text>
</comment>
<organism evidence="1 2">
    <name type="scientific">Pseudogracilibacillus auburnensis</name>
    <dbReference type="NCBI Taxonomy" id="1494959"/>
    <lineage>
        <taxon>Bacteria</taxon>
        <taxon>Bacillati</taxon>
        <taxon>Bacillota</taxon>
        <taxon>Bacilli</taxon>
        <taxon>Bacillales</taxon>
        <taxon>Bacillaceae</taxon>
        <taxon>Pseudogracilibacillus</taxon>
    </lineage>
</organism>
<protein>
    <recommendedName>
        <fullName evidence="3">WXG100 family type VII secretion target</fullName>
    </recommendedName>
</protein>
<gene>
    <name evidence="1" type="ORF">DFR56_104174</name>
</gene>
<evidence type="ECO:0008006" key="3">
    <source>
        <dbReference type="Google" id="ProtNLM"/>
    </source>
</evidence>
<evidence type="ECO:0000313" key="1">
    <source>
        <dbReference type="EMBL" id="PXW88023.1"/>
    </source>
</evidence>
<proteinExistence type="predicted"/>